<sequence length="109" mass="11117">MQAQALSSMMKPSPVYAAAVLLVALGVVVAGVAVVEAAAPVVCNPTLLTPCAGPALFGGPVPAACCAQLRAQAGCLCAYARSPNYGSYIRSPNARRLFAVCRLPMPRCP</sequence>
<dbReference type="InterPro" id="IPR033872">
    <property type="entry name" value="nsLTP2"/>
</dbReference>
<dbReference type="GO" id="GO:0006869">
    <property type="term" value="P:lipid transport"/>
    <property type="evidence" value="ECO:0007669"/>
    <property type="project" value="InterPro"/>
</dbReference>
<comment type="caution">
    <text evidence="5">The sequence shown here is derived from an EMBL/GenBank/DDBJ whole genome shotgun (WGS) entry which is preliminary data.</text>
</comment>
<dbReference type="InterPro" id="IPR016140">
    <property type="entry name" value="Bifunc_inhib/LTP/seed_store"/>
</dbReference>
<dbReference type="Pfam" id="PF00234">
    <property type="entry name" value="Tryp_alpha_amyl"/>
    <property type="match status" value="1"/>
</dbReference>
<dbReference type="PANTHER" id="PTHR33214:SF23">
    <property type="entry name" value="NON-SPECIFIC LIPID-TRANSFER PROTEIN 2-RELATED"/>
    <property type="match status" value="1"/>
</dbReference>
<dbReference type="SMART" id="SM00499">
    <property type="entry name" value="AAI"/>
    <property type="match status" value="1"/>
</dbReference>
<feature type="domain" description="Bifunctional inhibitor/plant lipid transfer protein/seed storage helical" evidence="4">
    <location>
        <begin position="43"/>
        <end position="108"/>
    </location>
</feature>
<evidence type="ECO:0000256" key="2">
    <source>
        <dbReference type="ARBA" id="ARBA00022448"/>
    </source>
</evidence>
<dbReference type="EMBL" id="SPHZ02000010">
    <property type="protein sequence ID" value="KAF0894900.1"/>
    <property type="molecule type" value="Genomic_DNA"/>
</dbReference>
<organism evidence="5 6">
    <name type="scientific">Oryza meyeriana var. granulata</name>
    <dbReference type="NCBI Taxonomy" id="110450"/>
    <lineage>
        <taxon>Eukaryota</taxon>
        <taxon>Viridiplantae</taxon>
        <taxon>Streptophyta</taxon>
        <taxon>Embryophyta</taxon>
        <taxon>Tracheophyta</taxon>
        <taxon>Spermatophyta</taxon>
        <taxon>Magnoliopsida</taxon>
        <taxon>Liliopsida</taxon>
        <taxon>Poales</taxon>
        <taxon>Poaceae</taxon>
        <taxon>BOP clade</taxon>
        <taxon>Oryzoideae</taxon>
        <taxon>Oryzeae</taxon>
        <taxon>Oryzinae</taxon>
        <taxon>Oryza</taxon>
        <taxon>Oryza meyeriana</taxon>
    </lineage>
</organism>
<evidence type="ECO:0000313" key="5">
    <source>
        <dbReference type="EMBL" id="KAF0894900.1"/>
    </source>
</evidence>
<evidence type="ECO:0000256" key="1">
    <source>
        <dbReference type="ARBA" id="ARBA00009707"/>
    </source>
</evidence>
<keyword evidence="2" id="KW-0813">Transport</keyword>
<evidence type="ECO:0000313" key="6">
    <source>
        <dbReference type="Proteomes" id="UP000479710"/>
    </source>
</evidence>
<name>A0A6G1C3Z3_9ORYZ</name>
<dbReference type="GO" id="GO:0008289">
    <property type="term" value="F:lipid binding"/>
    <property type="evidence" value="ECO:0007669"/>
    <property type="project" value="UniProtKB-KW"/>
</dbReference>
<dbReference type="AlphaFoldDB" id="A0A6G1C3Z3"/>
<dbReference type="Gene3D" id="1.10.110.10">
    <property type="entry name" value="Plant lipid-transfer and hydrophobic proteins"/>
    <property type="match status" value="1"/>
</dbReference>
<dbReference type="PANTHER" id="PTHR33214">
    <property type="entry name" value="BIFUNCTIONAL INHIBITOR/LIPID-TRANSFER PROTEIN/SEED STORAGE 2S ALBUMIN SUPERFAMILY PROTEIN"/>
    <property type="match status" value="1"/>
</dbReference>
<gene>
    <name evidence="5" type="ORF">E2562_004901</name>
</gene>
<keyword evidence="6" id="KW-1185">Reference proteome</keyword>
<proteinExistence type="inferred from homology"/>
<reference evidence="5 6" key="1">
    <citation type="submission" date="2019-11" db="EMBL/GenBank/DDBJ databases">
        <title>Whole genome sequence of Oryza granulata.</title>
        <authorList>
            <person name="Li W."/>
        </authorList>
    </citation>
    <scope>NUCLEOTIDE SEQUENCE [LARGE SCALE GENOMIC DNA]</scope>
    <source>
        <strain evidence="6">cv. Menghai</strain>
        <tissue evidence="5">Leaf</tissue>
    </source>
</reference>
<dbReference type="InterPro" id="IPR036312">
    <property type="entry name" value="Bifun_inhib/LTP/seed_sf"/>
</dbReference>
<dbReference type="OrthoDB" id="665742at2759"/>
<accession>A0A6G1C3Z3</accession>
<dbReference type="SUPFAM" id="SSF47699">
    <property type="entry name" value="Bifunctional inhibitor/lipid-transfer protein/seed storage 2S albumin"/>
    <property type="match status" value="1"/>
</dbReference>
<protein>
    <recommendedName>
        <fullName evidence="4">Bifunctional inhibitor/plant lipid transfer protein/seed storage helical domain-containing protein</fullName>
    </recommendedName>
</protein>
<dbReference type="CDD" id="cd01959">
    <property type="entry name" value="nsLTP2"/>
    <property type="match status" value="1"/>
</dbReference>
<evidence type="ECO:0000256" key="3">
    <source>
        <dbReference type="ARBA" id="ARBA00023121"/>
    </source>
</evidence>
<dbReference type="Proteomes" id="UP000479710">
    <property type="component" value="Unassembled WGS sequence"/>
</dbReference>
<comment type="similarity">
    <text evidence="1">Belongs to the plant LTP family. B11E subfamily.</text>
</comment>
<keyword evidence="3" id="KW-0446">Lipid-binding</keyword>
<evidence type="ECO:0000259" key="4">
    <source>
        <dbReference type="SMART" id="SM00499"/>
    </source>
</evidence>